<dbReference type="EMBL" id="BMZH01000007">
    <property type="protein sequence ID" value="GHA96566.1"/>
    <property type="molecule type" value="Genomic_DNA"/>
</dbReference>
<proteinExistence type="predicted"/>
<organism evidence="2 3">
    <name type="scientific">Algimonas arctica</name>
    <dbReference type="NCBI Taxonomy" id="1479486"/>
    <lineage>
        <taxon>Bacteria</taxon>
        <taxon>Pseudomonadati</taxon>
        <taxon>Pseudomonadota</taxon>
        <taxon>Alphaproteobacteria</taxon>
        <taxon>Maricaulales</taxon>
        <taxon>Robiginitomaculaceae</taxon>
        <taxon>Algimonas</taxon>
    </lineage>
</organism>
<keyword evidence="1" id="KW-1133">Transmembrane helix</keyword>
<gene>
    <name evidence="2" type="ORF">GCM10009069_19500</name>
</gene>
<feature type="transmembrane region" description="Helical" evidence="1">
    <location>
        <begin position="7"/>
        <end position="25"/>
    </location>
</feature>
<evidence type="ECO:0000313" key="3">
    <source>
        <dbReference type="Proteomes" id="UP000634004"/>
    </source>
</evidence>
<dbReference type="Proteomes" id="UP000634004">
    <property type="component" value="Unassembled WGS sequence"/>
</dbReference>
<keyword evidence="3" id="KW-1185">Reference proteome</keyword>
<dbReference type="AlphaFoldDB" id="A0A8J3CRI8"/>
<evidence type="ECO:0000313" key="2">
    <source>
        <dbReference type="EMBL" id="GHA96566.1"/>
    </source>
</evidence>
<sequence length="100" mass="11089">MRRPSYILETLGWALIVFTVAWITLSLFNTGPRFDTASNPMMELMFIFFSSLGYLLEGLILGTIAIVLARLARSPKAPALGEVIRDIFLSARNAGTNDHD</sequence>
<keyword evidence="1" id="KW-0812">Transmembrane</keyword>
<reference evidence="2" key="2">
    <citation type="submission" date="2020-09" db="EMBL/GenBank/DDBJ databases">
        <authorList>
            <person name="Sun Q."/>
            <person name="Kim S."/>
        </authorList>
    </citation>
    <scope>NUCLEOTIDE SEQUENCE</scope>
    <source>
        <strain evidence="2">KCTC 32513</strain>
    </source>
</reference>
<keyword evidence="1" id="KW-0472">Membrane</keyword>
<name>A0A8J3CRI8_9PROT</name>
<protein>
    <submittedName>
        <fullName evidence="2">Uncharacterized protein</fullName>
    </submittedName>
</protein>
<accession>A0A8J3CRI8</accession>
<evidence type="ECO:0000256" key="1">
    <source>
        <dbReference type="SAM" id="Phobius"/>
    </source>
</evidence>
<feature type="transmembrane region" description="Helical" evidence="1">
    <location>
        <begin position="45"/>
        <end position="69"/>
    </location>
</feature>
<reference evidence="2" key="1">
    <citation type="journal article" date="2014" name="Int. J. Syst. Evol. Microbiol.">
        <title>Complete genome sequence of Corynebacterium casei LMG S-19264T (=DSM 44701T), isolated from a smear-ripened cheese.</title>
        <authorList>
            <consortium name="US DOE Joint Genome Institute (JGI-PGF)"/>
            <person name="Walter F."/>
            <person name="Albersmeier A."/>
            <person name="Kalinowski J."/>
            <person name="Ruckert C."/>
        </authorList>
    </citation>
    <scope>NUCLEOTIDE SEQUENCE</scope>
    <source>
        <strain evidence="2">KCTC 32513</strain>
    </source>
</reference>
<comment type="caution">
    <text evidence="2">The sequence shown here is derived from an EMBL/GenBank/DDBJ whole genome shotgun (WGS) entry which is preliminary data.</text>
</comment>